<protein>
    <submittedName>
        <fullName evidence="2">Uncharacterized protein</fullName>
    </submittedName>
</protein>
<accession>A0A0G0NKG0</accession>
<evidence type="ECO:0000256" key="1">
    <source>
        <dbReference type="SAM" id="Phobius"/>
    </source>
</evidence>
<evidence type="ECO:0000313" key="2">
    <source>
        <dbReference type="EMBL" id="KKQ86394.1"/>
    </source>
</evidence>
<feature type="transmembrane region" description="Helical" evidence="1">
    <location>
        <begin position="85"/>
        <end position="107"/>
    </location>
</feature>
<reference evidence="2 3" key="1">
    <citation type="journal article" date="2015" name="Nature">
        <title>rRNA introns, odd ribosomes, and small enigmatic genomes across a large radiation of phyla.</title>
        <authorList>
            <person name="Brown C.T."/>
            <person name="Hug L.A."/>
            <person name="Thomas B.C."/>
            <person name="Sharon I."/>
            <person name="Castelle C.J."/>
            <person name="Singh A."/>
            <person name="Wilkins M.J."/>
            <person name="Williams K.H."/>
            <person name="Banfield J.F."/>
        </authorList>
    </citation>
    <scope>NUCLEOTIDE SEQUENCE [LARGE SCALE GENOMIC DNA]</scope>
</reference>
<evidence type="ECO:0000313" key="3">
    <source>
        <dbReference type="Proteomes" id="UP000033944"/>
    </source>
</evidence>
<dbReference type="EMBL" id="LBVN01000026">
    <property type="protein sequence ID" value="KKQ86394.1"/>
    <property type="molecule type" value="Genomic_DNA"/>
</dbReference>
<keyword evidence="1" id="KW-1133">Transmembrane helix</keyword>
<organism evidence="2 3">
    <name type="scientific">Candidatus Woesebacteria bacterium GW2011_GWB1_38_8b</name>
    <dbReference type="NCBI Taxonomy" id="1618571"/>
    <lineage>
        <taxon>Bacteria</taxon>
        <taxon>Candidatus Woeseibacteriota</taxon>
    </lineage>
</organism>
<feature type="transmembrane region" description="Helical" evidence="1">
    <location>
        <begin position="37"/>
        <end position="65"/>
    </location>
</feature>
<sequence length="121" mass="12717">MLSIVHAQVNGGDISNGFDFGQSWFSVANSFSTFDRIISIIIAVITVVAGLWFIFTLIIGGIGIITASDNKQALEEGRKKIITGLIGLVIVIAGIFLADLIGTIIGLDILNAGSSLQNLTP</sequence>
<keyword evidence="1" id="KW-0472">Membrane</keyword>
<dbReference type="Proteomes" id="UP000033944">
    <property type="component" value="Unassembled WGS sequence"/>
</dbReference>
<name>A0A0G0NKG0_9BACT</name>
<keyword evidence="1" id="KW-0812">Transmembrane</keyword>
<comment type="caution">
    <text evidence="2">The sequence shown here is derived from an EMBL/GenBank/DDBJ whole genome shotgun (WGS) entry which is preliminary data.</text>
</comment>
<dbReference type="AlphaFoldDB" id="A0A0G0NKG0"/>
<gene>
    <name evidence="2" type="ORF">UT10_C0026G0018</name>
</gene>
<proteinExistence type="predicted"/>